<gene>
    <name evidence="1" type="ORF">BIFANG_03641</name>
</gene>
<reference evidence="1" key="1">
    <citation type="submission" date="2009-04" db="EMBL/GenBank/DDBJ databases">
        <authorList>
            <person name="Weinstock G."/>
            <person name="Sodergren E."/>
            <person name="Clifton S."/>
            <person name="Fulton L."/>
            <person name="Fulton B."/>
            <person name="Courtney L."/>
            <person name="Fronick C."/>
            <person name="Harrison M."/>
            <person name="Strong C."/>
            <person name="Farmer C."/>
            <person name="Delahaunty K."/>
            <person name="Markovic C."/>
            <person name="Hall O."/>
            <person name="Minx P."/>
            <person name="Tomlinson C."/>
            <person name="Mitreva M."/>
            <person name="Nelson J."/>
            <person name="Hou S."/>
            <person name="Wollam A."/>
            <person name="Pepin K.H."/>
            <person name="Johnson M."/>
            <person name="Bhonagiri V."/>
            <person name="Nash W.E."/>
            <person name="Warren W."/>
            <person name="Chinwalla A."/>
            <person name="Mardis E.R."/>
            <person name="Wilson R.K."/>
        </authorList>
    </citation>
    <scope>NUCLEOTIDE SEQUENCE [LARGE SCALE GENOMIC DNA]</scope>
    <source>
        <strain evidence="1">DSM 20098</strain>
    </source>
</reference>
<dbReference type="EMBL" id="ABYS02000013">
    <property type="protein sequence ID" value="EEP20323.1"/>
    <property type="molecule type" value="Genomic_DNA"/>
</dbReference>
<comment type="caution">
    <text evidence="1">The sequence shown here is derived from an EMBL/GenBank/DDBJ whole genome shotgun (WGS) entry which is preliminary data.</text>
</comment>
<name>C4FH10_9BIFI</name>
<dbReference type="AlphaFoldDB" id="C4FH10"/>
<proteinExistence type="predicted"/>
<sequence>MNGVLDGTVKTLAFIGAFYDILKGTCSRRERCQRRLAKRSQVMCVVWEER</sequence>
<evidence type="ECO:0000313" key="1">
    <source>
        <dbReference type="EMBL" id="EEP20323.1"/>
    </source>
</evidence>
<accession>C4FH10</accession>
<evidence type="ECO:0000313" key="2">
    <source>
        <dbReference type="Proteomes" id="UP000006408"/>
    </source>
</evidence>
<dbReference type="HOGENOM" id="CLU_3115035_0_0_11"/>
<keyword evidence="2" id="KW-1185">Reference proteome</keyword>
<dbReference type="Proteomes" id="UP000006408">
    <property type="component" value="Unassembled WGS sequence"/>
</dbReference>
<protein>
    <submittedName>
        <fullName evidence="1">Uncharacterized protein</fullName>
    </submittedName>
</protein>
<organism evidence="1 2">
    <name type="scientific">Bifidobacterium angulatum DSM 20098 = JCM 7096</name>
    <dbReference type="NCBI Taxonomy" id="518635"/>
    <lineage>
        <taxon>Bacteria</taxon>
        <taxon>Bacillati</taxon>
        <taxon>Actinomycetota</taxon>
        <taxon>Actinomycetes</taxon>
        <taxon>Bifidobacteriales</taxon>
        <taxon>Bifidobacteriaceae</taxon>
        <taxon>Bifidobacterium</taxon>
    </lineage>
</organism>